<name>A7VVU1_9FIRM</name>
<protein>
    <submittedName>
        <fullName evidence="2">Uncharacterized protein</fullName>
    </submittedName>
</protein>
<dbReference type="EMBL" id="ABCB02000019">
    <property type="protein sequence ID" value="EDO61091.1"/>
    <property type="molecule type" value="Genomic_DNA"/>
</dbReference>
<feature type="transmembrane region" description="Helical" evidence="1">
    <location>
        <begin position="12"/>
        <end position="34"/>
    </location>
</feature>
<proteinExistence type="predicted"/>
<accession>A7VVU1</accession>
<dbReference type="Proteomes" id="UP000003490">
    <property type="component" value="Unassembled WGS sequence"/>
</dbReference>
<reference evidence="2 3" key="2">
    <citation type="submission" date="2007-08" db="EMBL/GenBank/DDBJ databases">
        <authorList>
            <person name="Fulton L."/>
            <person name="Clifton S."/>
            <person name="Fulton B."/>
            <person name="Xu J."/>
            <person name="Minx P."/>
            <person name="Pepin K.H."/>
            <person name="Johnson M."/>
            <person name="Thiruvilangam P."/>
            <person name="Bhonagiri V."/>
            <person name="Nash W.E."/>
            <person name="Wang C."/>
            <person name="Mardis E.R."/>
            <person name="Wilson R.K."/>
        </authorList>
    </citation>
    <scope>NUCLEOTIDE SEQUENCE [LARGE SCALE GENOMIC DNA]</scope>
    <source>
        <strain evidence="2 3">DSM 753</strain>
    </source>
</reference>
<evidence type="ECO:0000313" key="2">
    <source>
        <dbReference type="EMBL" id="EDO61091.1"/>
    </source>
</evidence>
<reference evidence="2 3" key="1">
    <citation type="submission" date="2007-08" db="EMBL/GenBank/DDBJ databases">
        <title>Draft genome sequence of Clostridium leptum (DSM 753).</title>
        <authorList>
            <person name="Sudarsanam P."/>
            <person name="Ley R."/>
            <person name="Guruge J."/>
            <person name="Turnbaugh P.J."/>
            <person name="Mahowald M."/>
            <person name="Liep D."/>
            <person name="Gordon J."/>
        </authorList>
    </citation>
    <scope>NUCLEOTIDE SEQUENCE [LARGE SCALE GENOMIC DNA]</scope>
    <source>
        <strain evidence="2 3">DSM 753</strain>
    </source>
</reference>
<keyword evidence="1" id="KW-1133">Transmembrane helix</keyword>
<organism evidence="2 3">
    <name type="scientific">[Clostridium] leptum DSM 753</name>
    <dbReference type="NCBI Taxonomy" id="428125"/>
    <lineage>
        <taxon>Bacteria</taxon>
        <taxon>Bacillati</taxon>
        <taxon>Bacillota</taxon>
        <taxon>Clostridia</taxon>
        <taxon>Eubacteriales</taxon>
        <taxon>Oscillospiraceae</taxon>
        <taxon>Oscillospiraceae incertae sedis</taxon>
    </lineage>
</organism>
<keyword evidence="1" id="KW-0472">Membrane</keyword>
<evidence type="ECO:0000313" key="3">
    <source>
        <dbReference type="Proteomes" id="UP000003490"/>
    </source>
</evidence>
<comment type="caution">
    <text evidence="2">The sequence shown here is derived from an EMBL/GenBank/DDBJ whole genome shotgun (WGS) entry which is preliminary data.</text>
</comment>
<evidence type="ECO:0000256" key="1">
    <source>
        <dbReference type="SAM" id="Phobius"/>
    </source>
</evidence>
<dbReference type="AlphaFoldDB" id="A7VVU1"/>
<gene>
    <name evidence="2" type="ORF">CLOLEP_02704</name>
</gene>
<dbReference type="HOGENOM" id="CLU_3287440_0_0_9"/>
<keyword evidence="1" id="KW-0812">Transmembrane</keyword>
<sequence>MDKFSCGERNCVLYYNCSNAFAFIVKLIFVTRFIKGGKEF</sequence>